<feature type="domain" description="Aerotolerance regulator N-terminal" evidence="2">
    <location>
        <begin position="1"/>
        <end position="76"/>
    </location>
</feature>
<accession>A0ABW3B7Z7</accession>
<dbReference type="RefSeq" id="WP_379936459.1">
    <property type="nucleotide sequence ID" value="NZ_JBHTHY010000024.1"/>
</dbReference>
<proteinExistence type="predicted"/>
<reference evidence="4" key="1">
    <citation type="journal article" date="2019" name="Int. J. Syst. Evol. Microbiol.">
        <title>The Global Catalogue of Microorganisms (GCM) 10K type strain sequencing project: providing services to taxonomists for standard genome sequencing and annotation.</title>
        <authorList>
            <consortium name="The Broad Institute Genomics Platform"/>
            <consortium name="The Broad Institute Genome Sequencing Center for Infectious Disease"/>
            <person name="Wu L."/>
            <person name="Ma J."/>
        </authorList>
    </citation>
    <scope>NUCLEOTIDE SEQUENCE [LARGE SCALE GENOMIC DNA]</scope>
    <source>
        <strain evidence="4">CCUG 61948</strain>
    </source>
</reference>
<dbReference type="PANTHER" id="PTHR37464">
    <property type="entry name" value="BLL2463 PROTEIN"/>
    <property type="match status" value="1"/>
</dbReference>
<gene>
    <name evidence="3" type="ORF">ACFQZJ_18510</name>
</gene>
<dbReference type="SUPFAM" id="SSF52317">
    <property type="entry name" value="Class I glutamine amidotransferase-like"/>
    <property type="match status" value="1"/>
</dbReference>
<evidence type="ECO:0000313" key="3">
    <source>
        <dbReference type="EMBL" id="MFD0799472.1"/>
    </source>
</evidence>
<dbReference type="InterPro" id="IPR036465">
    <property type="entry name" value="vWFA_dom_sf"/>
</dbReference>
<keyword evidence="4" id="KW-1185">Reference proteome</keyword>
<name>A0ABW3B7Z7_9FLAO</name>
<evidence type="ECO:0000256" key="1">
    <source>
        <dbReference type="SAM" id="Phobius"/>
    </source>
</evidence>
<dbReference type="EMBL" id="JBHTHY010000024">
    <property type="protein sequence ID" value="MFD0799472.1"/>
    <property type="molecule type" value="Genomic_DNA"/>
</dbReference>
<evidence type="ECO:0000259" key="2">
    <source>
        <dbReference type="Pfam" id="PF07584"/>
    </source>
</evidence>
<feature type="transmembrane region" description="Helical" evidence="1">
    <location>
        <begin position="617"/>
        <end position="635"/>
    </location>
</feature>
<feature type="transmembrane region" description="Helical" evidence="1">
    <location>
        <begin position="6"/>
        <end position="24"/>
    </location>
</feature>
<feature type="transmembrane region" description="Helical" evidence="1">
    <location>
        <begin position="56"/>
        <end position="74"/>
    </location>
</feature>
<dbReference type="InterPro" id="IPR029062">
    <property type="entry name" value="Class_I_gatase-like"/>
</dbReference>
<dbReference type="NCBIfam" id="TIGR02226">
    <property type="entry name" value="two_anch"/>
    <property type="match status" value="1"/>
</dbReference>
<evidence type="ECO:0000313" key="4">
    <source>
        <dbReference type="Proteomes" id="UP001597012"/>
    </source>
</evidence>
<keyword evidence="1" id="KW-1133">Transmembrane helix</keyword>
<dbReference type="InterPro" id="IPR024163">
    <property type="entry name" value="Aerotolerance_reg_N"/>
</dbReference>
<keyword evidence="1" id="KW-0472">Membrane</keyword>
<sequence length="640" mass="72044">MQFKYPELLWALLLLVIPIIIHLFQLRKFKKTPFTNVKLLKKVVSESRKSSSIKKWLVLFTRMGIITALVLAFAQPFKADSIALKEKEHVFYLDNSFSMQTKLQGSTLLQNTVQDLIKNIPEEQRFTLFTNNKVYSDVNLQDIRNELLQLPASTNQLTIEEILLAAETYFKKEPGISKNSVLISDFQSNMGPVPMENGTETSIHFIKPKLSPSLNIAIDSVYLSTIESDIVELTAELSSNDDIETTAVSLYDGDKLIAKTAAKFNQNKKATVRFSIASSASIIGKVVVSDNGLSYDDQFYFNIDTPEKLKVLCVGTADMDYLSKIFTEPEFSFSTSSLAQLNYGAINNYNLIILNELKSIPTGLTTAIKSYTDTGGNIILIPASDIDITSYNQLSKYYSNTLYNSKINTEIAVSNVVFDHPVYKNVFEKRVANFQYPKVNSYFTMRTTSPTVLGLQNGAPFLTGLENAYFFSASLSPENSNFKNSPLIVPTLYNMGINSLKLPQLYSTLGEPTTVEIPISLSKDNILTLVKGRETFIPQQRLLPKKVSLTFNENPTTDGTFSIENNGVPLRNISFNYNRTESELSYLSLENVAESQMHQNVPSFFEASKKKNSIDEFWKWFAILAVLFVLLETLFQRVLK</sequence>
<dbReference type="Gene3D" id="3.40.50.410">
    <property type="entry name" value="von Willebrand factor, type A domain"/>
    <property type="match status" value="1"/>
</dbReference>
<keyword evidence="1" id="KW-0812">Transmembrane</keyword>
<dbReference type="InterPro" id="IPR011933">
    <property type="entry name" value="Double_TM_dom"/>
</dbReference>
<organism evidence="3 4">
    <name type="scientific">Maribacter chungangensis</name>
    <dbReference type="NCBI Taxonomy" id="1069117"/>
    <lineage>
        <taxon>Bacteria</taxon>
        <taxon>Pseudomonadati</taxon>
        <taxon>Bacteroidota</taxon>
        <taxon>Flavobacteriia</taxon>
        <taxon>Flavobacteriales</taxon>
        <taxon>Flavobacteriaceae</taxon>
        <taxon>Maribacter</taxon>
    </lineage>
</organism>
<dbReference type="Proteomes" id="UP001597012">
    <property type="component" value="Unassembled WGS sequence"/>
</dbReference>
<dbReference type="Pfam" id="PF07584">
    <property type="entry name" value="BatA"/>
    <property type="match status" value="1"/>
</dbReference>
<dbReference type="PANTHER" id="PTHR37464:SF1">
    <property type="entry name" value="BLL2463 PROTEIN"/>
    <property type="match status" value="1"/>
</dbReference>
<comment type="caution">
    <text evidence="3">The sequence shown here is derived from an EMBL/GenBank/DDBJ whole genome shotgun (WGS) entry which is preliminary data.</text>
</comment>
<protein>
    <submittedName>
        <fullName evidence="3">BatA and WFA domain-containing protein</fullName>
    </submittedName>
</protein>